<evidence type="ECO:0000256" key="2">
    <source>
        <dbReference type="ARBA" id="ARBA00022692"/>
    </source>
</evidence>
<evidence type="ECO:0000256" key="6">
    <source>
        <dbReference type="SAM" id="MobiDB-lite"/>
    </source>
</evidence>
<keyword evidence="3 7" id="KW-1133">Transmembrane helix</keyword>
<sequence length="383" mass="42739">MSMYMAEPPNEAPRQPNPPTLHGELTASAVTLTVIATISVAMRIFTRASVTQAGISMDDYMVIIALVLAITLLGLNFEHMKVGLGYHFWDVKTVDFVLPFQVYTLCSTIVYATSLIFTKISILLFYLRLSPQLWFRVAVWILIGITSCYGLMYNLLSIFACKPIAATWNLALMPQAECVGVLPKYMALSILNIVIDVLTLILPIPVVWKLQMSLRQKLSIILVFMTGGLVCIIAIRRTILLKPLMASADYTWDAVEQFHWCFAEVDVAIVCASAPALKPFFVKYVPGLLSSRWGSSHDPKSYGGKSNPSGIHVLQTISQQRTRKSNKNAYELHSRDDLSEEEIKHGHVDDEARLWNARDMKHGGLHGPVTDSRQTVDIVGGRR</sequence>
<reference evidence="9" key="1">
    <citation type="submission" date="2023-01" db="EMBL/GenBank/DDBJ databases">
        <authorList>
            <person name="Van Ghelder C."/>
            <person name="Rancurel C."/>
        </authorList>
    </citation>
    <scope>NUCLEOTIDE SEQUENCE</scope>
    <source>
        <strain evidence="9">CNCM I-4278</strain>
    </source>
</reference>
<keyword evidence="4 7" id="KW-0472">Membrane</keyword>
<dbReference type="AlphaFoldDB" id="A0A9W4XEW9"/>
<dbReference type="OrthoDB" id="444631at2759"/>
<protein>
    <recommendedName>
        <fullName evidence="8">Rhodopsin domain-containing protein</fullName>
    </recommendedName>
</protein>
<dbReference type="Pfam" id="PF20684">
    <property type="entry name" value="Fung_rhodopsin"/>
    <property type="match status" value="1"/>
</dbReference>
<comment type="similarity">
    <text evidence="5">Belongs to the SAT4 family.</text>
</comment>
<accession>A0A9W4XEW9</accession>
<feature type="transmembrane region" description="Helical" evidence="7">
    <location>
        <begin position="218"/>
        <end position="235"/>
    </location>
</feature>
<feature type="transmembrane region" description="Helical" evidence="7">
    <location>
        <begin position="57"/>
        <end position="77"/>
    </location>
</feature>
<dbReference type="PANTHER" id="PTHR33048">
    <property type="entry name" value="PTH11-LIKE INTEGRAL MEMBRANE PROTEIN (AFU_ORTHOLOGUE AFUA_5G11245)"/>
    <property type="match status" value="1"/>
</dbReference>
<evidence type="ECO:0000256" key="5">
    <source>
        <dbReference type="ARBA" id="ARBA00038359"/>
    </source>
</evidence>
<comment type="caution">
    <text evidence="9">The sequence shown here is derived from an EMBL/GenBank/DDBJ whole genome shotgun (WGS) entry which is preliminary data.</text>
</comment>
<dbReference type="GO" id="GO:0016020">
    <property type="term" value="C:membrane"/>
    <property type="evidence" value="ECO:0007669"/>
    <property type="project" value="UniProtKB-SubCell"/>
</dbReference>
<dbReference type="EMBL" id="CAOQHR010000001">
    <property type="protein sequence ID" value="CAI6287712.1"/>
    <property type="molecule type" value="Genomic_DNA"/>
</dbReference>
<dbReference type="PANTHER" id="PTHR33048:SF124">
    <property type="entry name" value="INTEGRAL MEMBRANE PROTEIN"/>
    <property type="match status" value="1"/>
</dbReference>
<keyword evidence="2 7" id="KW-0812">Transmembrane</keyword>
<evidence type="ECO:0000256" key="3">
    <source>
        <dbReference type="ARBA" id="ARBA00022989"/>
    </source>
</evidence>
<evidence type="ECO:0000256" key="4">
    <source>
        <dbReference type="ARBA" id="ARBA00023136"/>
    </source>
</evidence>
<feature type="transmembrane region" description="Helical" evidence="7">
    <location>
        <begin position="25"/>
        <end position="45"/>
    </location>
</feature>
<organism evidence="9 10">
    <name type="scientific">Periconia digitata</name>
    <dbReference type="NCBI Taxonomy" id="1303443"/>
    <lineage>
        <taxon>Eukaryota</taxon>
        <taxon>Fungi</taxon>
        <taxon>Dikarya</taxon>
        <taxon>Ascomycota</taxon>
        <taxon>Pezizomycotina</taxon>
        <taxon>Dothideomycetes</taxon>
        <taxon>Pleosporomycetidae</taxon>
        <taxon>Pleosporales</taxon>
        <taxon>Massarineae</taxon>
        <taxon>Periconiaceae</taxon>
        <taxon>Periconia</taxon>
    </lineage>
</organism>
<evidence type="ECO:0000259" key="8">
    <source>
        <dbReference type="Pfam" id="PF20684"/>
    </source>
</evidence>
<feature type="transmembrane region" description="Helical" evidence="7">
    <location>
        <begin position="185"/>
        <end position="206"/>
    </location>
</feature>
<evidence type="ECO:0000256" key="7">
    <source>
        <dbReference type="SAM" id="Phobius"/>
    </source>
</evidence>
<evidence type="ECO:0000313" key="9">
    <source>
        <dbReference type="EMBL" id="CAI6287712.1"/>
    </source>
</evidence>
<evidence type="ECO:0000313" key="10">
    <source>
        <dbReference type="Proteomes" id="UP001152607"/>
    </source>
</evidence>
<feature type="domain" description="Rhodopsin" evidence="8">
    <location>
        <begin position="42"/>
        <end position="282"/>
    </location>
</feature>
<dbReference type="InterPro" id="IPR052337">
    <property type="entry name" value="SAT4-like"/>
</dbReference>
<feature type="region of interest" description="Disordered" evidence="6">
    <location>
        <begin position="1"/>
        <end position="20"/>
    </location>
</feature>
<comment type="subcellular location">
    <subcellularLocation>
        <location evidence="1">Membrane</location>
        <topology evidence="1">Multi-pass membrane protein</topology>
    </subcellularLocation>
</comment>
<keyword evidence="10" id="KW-1185">Reference proteome</keyword>
<feature type="transmembrane region" description="Helical" evidence="7">
    <location>
        <begin position="97"/>
        <end position="127"/>
    </location>
</feature>
<gene>
    <name evidence="9" type="ORF">PDIGIT_LOCUS2364</name>
</gene>
<dbReference type="InterPro" id="IPR049326">
    <property type="entry name" value="Rhodopsin_dom_fungi"/>
</dbReference>
<evidence type="ECO:0000256" key="1">
    <source>
        <dbReference type="ARBA" id="ARBA00004141"/>
    </source>
</evidence>
<feature type="compositionally biased region" description="Low complexity" evidence="6">
    <location>
        <begin position="1"/>
        <end position="14"/>
    </location>
</feature>
<dbReference type="Proteomes" id="UP001152607">
    <property type="component" value="Unassembled WGS sequence"/>
</dbReference>
<feature type="transmembrane region" description="Helical" evidence="7">
    <location>
        <begin position="139"/>
        <end position="165"/>
    </location>
</feature>
<name>A0A9W4XEW9_9PLEO</name>
<proteinExistence type="inferred from homology"/>